<dbReference type="OrthoDB" id="2159065at2759"/>
<evidence type="ECO:0000256" key="4">
    <source>
        <dbReference type="ARBA" id="ARBA00022777"/>
    </source>
</evidence>
<dbReference type="PROSITE" id="PS50011">
    <property type="entry name" value="PROTEIN_KINASE_DOM"/>
    <property type="match status" value="1"/>
</dbReference>
<organism evidence="11 12">
    <name type="scientific">Klebsormidium nitens</name>
    <name type="common">Green alga</name>
    <name type="synonym">Ulothrix nitens</name>
    <dbReference type="NCBI Taxonomy" id="105231"/>
    <lineage>
        <taxon>Eukaryota</taxon>
        <taxon>Viridiplantae</taxon>
        <taxon>Streptophyta</taxon>
        <taxon>Klebsormidiophyceae</taxon>
        <taxon>Klebsormidiales</taxon>
        <taxon>Klebsormidiaceae</taxon>
        <taxon>Klebsormidium</taxon>
    </lineage>
</organism>
<evidence type="ECO:0000256" key="7">
    <source>
        <dbReference type="PROSITE-ProRule" id="PRU10141"/>
    </source>
</evidence>
<dbReference type="GO" id="GO:0009931">
    <property type="term" value="F:calcium-dependent protein serine/threonine kinase activity"/>
    <property type="evidence" value="ECO:0000318"/>
    <property type="project" value="GO_Central"/>
</dbReference>
<dbReference type="GO" id="GO:0005737">
    <property type="term" value="C:cytoplasm"/>
    <property type="evidence" value="ECO:0000318"/>
    <property type="project" value="GO_Central"/>
</dbReference>
<keyword evidence="5 7" id="KW-0067">ATP-binding</keyword>
<name>A0A1Y1IRX1_KLENI</name>
<keyword evidence="12" id="KW-1185">Reference proteome</keyword>
<dbReference type="SMART" id="SM00220">
    <property type="entry name" value="S_TKc"/>
    <property type="match status" value="1"/>
</dbReference>
<evidence type="ECO:0000256" key="9">
    <source>
        <dbReference type="SAM" id="MobiDB-lite"/>
    </source>
</evidence>
<dbReference type="GO" id="GO:0005634">
    <property type="term" value="C:nucleus"/>
    <property type="evidence" value="ECO:0000318"/>
    <property type="project" value="GO_Central"/>
</dbReference>
<evidence type="ECO:0000313" key="11">
    <source>
        <dbReference type="EMBL" id="GAQ91397.1"/>
    </source>
</evidence>
<evidence type="ECO:0000256" key="1">
    <source>
        <dbReference type="ARBA" id="ARBA00022527"/>
    </source>
</evidence>
<keyword evidence="2" id="KW-0808">Transferase</keyword>
<dbReference type="InterPro" id="IPR011009">
    <property type="entry name" value="Kinase-like_dom_sf"/>
</dbReference>
<feature type="region of interest" description="Disordered" evidence="9">
    <location>
        <begin position="178"/>
        <end position="199"/>
    </location>
</feature>
<dbReference type="InterPro" id="IPR000719">
    <property type="entry name" value="Prot_kinase_dom"/>
</dbReference>
<gene>
    <name evidence="11" type="ORF">KFL_007780050</name>
</gene>
<accession>A0A1Y1IRX1</accession>
<keyword evidence="3 7" id="KW-0547">Nucleotide-binding</keyword>
<dbReference type="GO" id="GO:0005524">
    <property type="term" value="F:ATP binding"/>
    <property type="evidence" value="ECO:0007669"/>
    <property type="project" value="UniProtKB-UniRule"/>
</dbReference>
<dbReference type="Pfam" id="PF23827">
    <property type="entry name" value="DUF7197"/>
    <property type="match status" value="2"/>
</dbReference>
<dbReference type="Pfam" id="PF00069">
    <property type="entry name" value="Pkinase"/>
    <property type="match status" value="1"/>
</dbReference>
<dbReference type="InterPro" id="IPR050205">
    <property type="entry name" value="CDPK_Ser/Thr_kinases"/>
</dbReference>
<sequence>MSDKQHLLLEKLRIYYNDPTHCSTLLDVLQQKSGYPSLRTIDWLITNYAKKKGVSYIHDGRPVNLSLAYKDQLRAYSKRQFDPFNRRERIVFPIIDVRNNPKAPTTTIGGEEGMEIKLIFPEEAKRHEYPKDSVIHSLVTTVCQLNFFKFAIDYGVLEYAKFSKQAIEKDMIESTRVKNEETERWPDSDVKKKAKDGGEGKRTVVQHKAALMQNRRFYDDYELGLEIGSGSFGRTHVAIAKKIAGGKRVAVKVIPKRRMTSQVEVDDVVREVTILRMLQRHDNVVDFIEAYEDVMNVYIVMELCHGGDLADRILDVGGRCSEESAIPIVWQILSSVAYMHRMGVIHRDIKPENFLFASEEKDSLLKAIDFGLSGLCGEREVLDDIVGSPYFVAPEVLKKAYDLKADEWSIGVLTYILLVGSRPFYGRTESEVFEAVLSKSPNYDGVAITNDAKNFLQNLLTRDVKGRLTASQALEHPWLQKSRSSPVLKT</sequence>
<evidence type="ECO:0000256" key="2">
    <source>
        <dbReference type="ARBA" id="ARBA00022679"/>
    </source>
</evidence>
<dbReference type="PROSITE" id="PS00107">
    <property type="entry name" value="PROTEIN_KINASE_ATP"/>
    <property type="match status" value="1"/>
</dbReference>
<comment type="similarity">
    <text evidence="8">Belongs to the protein kinase superfamily.</text>
</comment>
<dbReference type="Proteomes" id="UP000054558">
    <property type="component" value="Unassembled WGS sequence"/>
</dbReference>
<dbReference type="InterPro" id="IPR008271">
    <property type="entry name" value="Ser/Thr_kinase_AS"/>
</dbReference>
<proteinExistence type="inferred from homology"/>
<feature type="domain" description="Protein kinase" evidence="10">
    <location>
        <begin position="221"/>
        <end position="479"/>
    </location>
</feature>
<dbReference type="InterPro" id="IPR055621">
    <property type="entry name" value="DUF7197"/>
</dbReference>
<evidence type="ECO:0000313" key="12">
    <source>
        <dbReference type="Proteomes" id="UP000054558"/>
    </source>
</evidence>
<dbReference type="CDD" id="cd05117">
    <property type="entry name" value="STKc_CAMK"/>
    <property type="match status" value="1"/>
</dbReference>
<dbReference type="EMBL" id="DF237727">
    <property type="protein sequence ID" value="GAQ91397.1"/>
    <property type="molecule type" value="Genomic_DNA"/>
</dbReference>
<dbReference type="STRING" id="105231.A0A1Y1IRX1"/>
<dbReference type="AlphaFoldDB" id="A0A1Y1IRX1"/>
<dbReference type="GO" id="GO:0005516">
    <property type="term" value="F:calmodulin binding"/>
    <property type="evidence" value="ECO:0000318"/>
    <property type="project" value="GO_Central"/>
</dbReference>
<evidence type="ECO:0000256" key="3">
    <source>
        <dbReference type="ARBA" id="ARBA00022741"/>
    </source>
</evidence>
<feature type="binding site" evidence="7">
    <location>
        <position position="252"/>
    </location>
    <ligand>
        <name>ATP</name>
        <dbReference type="ChEBI" id="CHEBI:30616"/>
    </ligand>
</feature>
<comment type="function">
    <text evidence="6">CIPK serine-threonine protein kinases interact with CBL proteins. Binding of a CBL protein to the regulatory NAF domain of CIPK protein lead to the activation of the kinase in a calcium-dependent manner.</text>
</comment>
<evidence type="ECO:0000256" key="6">
    <source>
        <dbReference type="ARBA" id="ARBA00058225"/>
    </source>
</evidence>
<dbReference type="FunFam" id="1.10.510.10:FF:000571">
    <property type="entry name" value="Maternal embryonic leucine zipper kinase"/>
    <property type="match status" value="1"/>
</dbReference>
<evidence type="ECO:0000256" key="5">
    <source>
        <dbReference type="ARBA" id="ARBA00022840"/>
    </source>
</evidence>
<dbReference type="GO" id="GO:0035556">
    <property type="term" value="P:intracellular signal transduction"/>
    <property type="evidence" value="ECO:0000318"/>
    <property type="project" value="GO_Central"/>
</dbReference>
<evidence type="ECO:0000259" key="10">
    <source>
        <dbReference type="PROSITE" id="PS50011"/>
    </source>
</evidence>
<dbReference type="InterPro" id="IPR017441">
    <property type="entry name" value="Protein_kinase_ATP_BS"/>
</dbReference>
<evidence type="ECO:0000256" key="8">
    <source>
        <dbReference type="RuleBase" id="RU000304"/>
    </source>
</evidence>
<dbReference type="OMA" id="AGTHCIA"/>
<reference evidence="11 12" key="1">
    <citation type="journal article" date="2014" name="Nat. Commun.">
        <title>Klebsormidium flaccidum genome reveals primary factors for plant terrestrial adaptation.</title>
        <authorList>
            <person name="Hori K."/>
            <person name="Maruyama F."/>
            <person name="Fujisawa T."/>
            <person name="Togashi T."/>
            <person name="Yamamoto N."/>
            <person name="Seo M."/>
            <person name="Sato S."/>
            <person name="Yamada T."/>
            <person name="Mori H."/>
            <person name="Tajima N."/>
            <person name="Moriyama T."/>
            <person name="Ikeuchi M."/>
            <person name="Watanabe M."/>
            <person name="Wada H."/>
            <person name="Kobayashi K."/>
            <person name="Saito M."/>
            <person name="Masuda T."/>
            <person name="Sasaki-Sekimoto Y."/>
            <person name="Mashiguchi K."/>
            <person name="Awai K."/>
            <person name="Shimojima M."/>
            <person name="Masuda S."/>
            <person name="Iwai M."/>
            <person name="Nobusawa T."/>
            <person name="Narise T."/>
            <person name="Kondo S."/>
            <person name="Saito H."/>
            <person name="Sato R."/>
            <person name="Murakawa M."/>
            <person name="Ihara Y."/>
            <person name="Oshima-Yamada Y."/>
            <person name="Ohtaka K."/>
            <person name="Satoh M."/>
            <person name="Sonobe K."/>
            <person name="Ishii M."/>
            <person name="Ohtani R."/>
            <person name="Kanamori-Sato M."/>
            <person name="Honoki R."/>
            <person name="Miyazaki D."/>
            <person name="Mochizuki H."/>
            <person name="Umetsu J."/>
            <person name="Higashi K."/>
            <person name="Shibata D."/>
            <person name="Kamiya Y."/>
            <person name="Sato N."/>
            <person name="Nakamura Y."/>
            <person name="Tabata S."/>
            <person name="Ida S."/>
            <person name="Kurokawa K."/>
            <person name="Ohta H."/>
        </authorList>
    </citation>
    <scope>NUCLEOTIDE SEQUENCE [LARGE SCALE GENOMIC DNA]</scope>
    <source>
        <strain evidence="11 12">NIES-2285</strain>
    </source>
</reference>
<keyword evidence="1 8" id="KW-0723">Serine/threonine-protein kinase</keyword>
<protein>
    <submittedName>
        <fullName evidence="11">Protein kinase</fullName>
    </submittedName>
</protein>
<dbReference type="Gene3D" id="1.10.510.10">
    <property type="entry name" value="Transferase(Phosphotransferase) domain 1"/>
    <property type="match status" value="1"/>
</dbReference>
<dbReference type="SUPFAM" id="SSF56112">
    <property type="entry name" value="Protein kinase-like (PK-like)"/>
    <property type="match status" value="1"/>
</dbReference>
<dbReference type="PROSITE" id="PS00108">
    <property type="entry name" value="PROTEIN_KINASE_ST"/>
    <property type="match status" value="1"/>
</dbReference>
<dbReference type="FunFam" id="3.30.200.20:FF:000042">
    <property type="entry name" value="Aurora kinase A"/>
    <property type="match status" value="1"/>
</dbReference>
<dbReference type="PANTHER" id="PTHR24349">
    <property type="entry name" value="SERINE/THREONINE-PROTEIN KINASE"/>
    <property type="match status" value="1"/>
</dbReference>
<dbReference type="GO" id="GO:0004683">
    <property type="term" value="F:calcium/calmodulin-dependent protein kinase activity"/>
    <property type="evidence" value="ECO:0000318"/>
    <property type="project" value="GO_Central"/>
</dbReference>
<keyword evidence="4 11" id="KW-0418">Kinase</keyword>